<accession>E6QTD5</accession>
<comment type="caution">
    <text evidence="4">The sequence shown here is derived from an EMBL/GenBank/DDBJ whole genome shotgun (WGS) entry which is preliminary data.</text>
</comment>
<feature type="domain" description="HipA-like C-terminal" evidence="3">
    <location>
        <begin position="100"/>
        <end position="308"/>
    </location>
</feature>
<dbReference type="PANTHER" id="PTHR37419">
    <property type="entry name" value="SERINE/THREONINE-PROTEIN KINASE TOXIN HIPA"/>
    <property type="match status" value="1"/>
</dbReference>
<evidence type="ECO:0000259" key="3">
    <source>
        <dbReference type="Pfam" id="PF07804"/>
    </source>
</evidence>
<gene>
    <name evidence="4" type="ORF">CARN7_1288</name>
</gene>
<name>E6QTD5_9ZZZZ</name>
<dbReference type="Pfam" id="PF07804">
    <property type="entry name" value="HipA_C"/>
    <property type="match status" value="1"/>
</dbReference>
<evidence type="ECO:0000313" key="4">
    <source>
        <dbReference type="EMBL" id="CBI10507.1"/>
    </source>
</evidence>
<organism evidence="4">
    <name type="scientific">mine drainage metagenome</name>
    <dbReference type="NCBI Taxonomy" id="410659"/>
    <lineage>
        <taxon>unclassified sequences</taxon>
        <taxon>metagenomes</taxon>
        <taxon>ecological metagenomes</taxon>
    </lineage>
</organism>
<evidence type="ECO:0000256" key="1">
    <source>
        <dbReference type="ARBA" id="ARBA00022679"/>
    </source>
</evidence>
<dbReference type="EMBL" id="CABR01000086">
    <property type="protein sequence ID" value="CBI10507.1"/>
    <property type="molecule type" value="Genomic_DNA"/>
</dbReference>
<dbReference type="GO" id="GO:0005829">
    <property type="term" value="C:cytosol"/>
    <property type="evidence" value="ECO:0007669"/>
    <property type="project" value="TreeGrafter"/>
</dbReference>
<dbReference type="PANTHER" id="PTHR37419:SF8">
    <property type="entry name" value="TOXIN YJJJ"/>
    <property type="match status" value="1"/>
</dbReference>
<protein>
    <submittedName>
        <fullName evidence="4">Putative HipA-like</fullName>
    </submittedName>
</protein>
<proteinExistence type="predicted"/>
<dbReference type="GO" id="GO:0004674">
    <property type="term" value="F:protein serine/threonine kinase activity"/>
    <property type="evidence" value="ECO:0007669"/>
    <property type="project" value="TreeGrafter"/>
</dbReference>
<dbReference type="AlphaFoldDB" id="E6QTD5"/>
<dbReference type="InterPro" id="IPR012893">
    <property type="entry name" value="HipA-like_C"/>
</dbReference>
<keyword evidence="1" id="KW-0808">Transferase</keyword>
<reference evidence="4" key="1">
    <citation type="submission" date="2009-10" db="EMBL/GenBank/DDBJ databases">
        <title>Diversity of trophic interactions inside an arsenic-rich microbial ecosystem.</title>
        <authorList>
            <person name="Bertin P.N."/>
            <person name="Heinrich-Salmeron A."/>
            <person name="Pelletier E."/>
            <person name="Goulhen-Chollet F."/>
            <person name="Arsene-Ploetze F."/>
            <person name="Gallien S."/>
            <person name="Calteau A."/>
            <person name="Vallenet D."/>
            <person name="Casiot C."/>
            <person name="Chane-Woon-Ming B."/>
            <person name="Giloteaux L."/>
            <person name="Barakat M."/>
            <person name="Bonnefoy V."/>
            <person name="Bruneel O."/>
            <person name="Chandler M."/>
            <person name="Cleiss J."/>
            <person name="Duran R."/>
            <person name="Elbaz-Poulichet F."/>
            <person name="Fonknechten N."/>
            <person name="Lauga B."/>
            <person name="Mornico D."/>
            <person name="Ortet P."/>
            <person name="Schaeffer C."/>
            <person name="Siguier P."/>
            <person name="Alexander Thil Smith A."/>
            <person name="Van Dorsselaer A."/>
            <person name="Weissenbach J."/>
            <person name="Medigue C."/>
            <person name="Le Paslier D."/>
        </authorList>
    </citation>
    <scope>NUCLEOTIDE SEQUENCE</scope>
</reference>
<keyword evidence="2" id="KW-0418">Kinase</keyword>
<dbReference type="InterPro" id="IPR052028">
    <property type="entry name" value="HipA_Ser/Thr_kinase"/>
</dbReference>
<sequence length="372" mass="41943">MGECPPFLLDMVPQGNGRRYLTQRLGLTDSDDLVMPLIQHGSFNPVGRLRLDTAVAYANSVREDDASLQRGFTLDEIVGRKDAFIENLSRHGMLGAGTTGLQGASAKFMLVKNNEGLWFIDSFIHEPDIASHWLLKLPRGKHETDQAILKNEAAYMKVARACGLRSHGETFYRNGMLFVPRFDRVMKNGAVVRLHQESLASLAGHHSFGIRPNHFDLINAFLPVVTDPVNEVIEYIKRDLLNLALRNTDNHARNTAVQQLEDGSVRLTPVFDISPMFMDREMIVRSSRWLDKYGQVINHFVDVIEELPLENEEKNAVMLAIKLFSKVVEDLPLTMEACGVDADIIDMCQPHINSVCESIDKGRYVEKNGWSR</sequence>
<evidence type="ECO:0000256" key="2">
    <source>
        <dbReference type="ARBA" id="ARBA00022777"/>
    </source>
</evidence>